<name>A0A6I3LII6_9FLAO</name>
<evidence type="ECO:0000313" key="2">
    <source>
        <dbReference type="Proteomes" id="UP000438760"/>
    </source>
</evidence>
<dbReference type="Pfam" id="PF19494">
    <property type="entry name" value="DUF6029"/>
    <property type="match status" value="1"/>
</dbReference>
<organism evidence="1 2">
    <name type="scientific">Myroides albus</name>
    <dbReference type="NCBI Taxonomy" id="2562892"/>
    <lineage>
        <taxon>Bacteria</taxon>
        <taxon>Pseudomonadati</taxon>
        <taxon>Bacteroidota</taxon>
        <taxon>Flavobacteriia</taxon>
        <taxon>Flavobacteriales</taxon>
        <taxon>Flavobacteriaceae</taxon>
        <taxon>Myroides</taxon>
    </lineage>
</organism>
<sequence length="549" mass="62274">MKRILLFLGIALGVTNSYSQIRVGFENNSQWYIDDKKIKLAPIEAEDRFRSNSYLKVDYDFKNWTFGTQLEGYAPKAMLNYSPDYDKVSIGTIYARYNNVEKGIDVTAGHFYDQFGSGLLFRAWEDKQLGVNNAIFGVNAKYSVDNWGKVTVFGGRQRVGMGFDLSKSFLFGADIGVSIDDLAGWDEHTLSLGASFLGRNFNKNDEYDDLDRFNSGYSFRADYAFKGFYIGAEYVTKASDCLVQNFMIDEGSKYDGNALLINTGFTQKGMSLDVNFRRIENMGIFSEREFLGNDYFKGIMNYVPALTKQYDYSLQNIYVYQAQSNIDLMAGKTGEIGGQFDFYYEFKKGTSLGGAYGMNLTVNGAYWAGLKSEVNFFEGDVSNEFIGFGEKYYRDLGFEVRKKWSKQWSSVFMYLNQFYNAPVLLGKMENINTNIVSAETTYQFLDDKSVRMELQHMWADADNKNWMAGTLEFALNSKWSFFGSDMYNYGNDDSDNKIHYYNFGASFTKGVTRVSAAYGRQRGGLMCVGGVCRYVTEAAGLTIGITTSF</sequence>
<dbReference type="InterPro" id="IPR046070">
    <property type="entry name" value="DUF6029"/>
</dbReference>
<dbReference type="AlphaFoldDB" id="A0A6I3LII6"/>
<accession>A0A6I3LII6</accession>
<comment type="caution">
    <text evidence="1">The sequence shown here is derived from an EMBL/GenBank/DDBJ whole genome shotgun (WGS) entry which is preliminary data.</text>
</comment>
<keyword evidence="2" id="KW-1185">Reference proteome</keyword>
<dbReference type="RefSeq" id="WP_155093436.1">
    <property type="nucleotide sequence ID" value="NZ_CP102754.1"/>
</dbReference>
<evidence type="ECO:0000313" key="1">
    <source>
        <dbReference type="EMBL" id="MTG99449.1"/>
    </source>
</evidence>
<dbReference type="EMBL" id="WMJX01000088">
    <property type="protein sequence ID" value="MTG99449.1"/>
    <property type="molecule type" value="Genomic_DNA"/>
</dbReference>
<proteinExistence type="predicted"/>
<dbReference type="OrthoDB" id="5480631at2"/>
<protein>
    <submittedName>
        <fullName evidence="1">Uncharacterized protein</fullName>
    </submittedName>
</protein>
<gene>
    <name evidence="1" type="ORF">GJV76_15215</name>
</gene>
<dbReference type="Proteomes" id="UP000438760">
    <property type="component" value="Unassembled WGS sequence"/>
</dbReference>
<reference evidence="1 2" key="1">
    <citation type="submission" date="2019-11" db="EMBL/GenBank/DDBJ databases">
        <title>Genome of Strain BIT-d1.</title>
        <authorList>
            <person name="Yang Y."/>
        </authorList>
    </citation>
    <scope>NUCLEOTIDE SEQUENCE [LARGE SCALE GENOMIC DNA]</scope>
    <source>
        <strain evidence="1 2">BIT-d1</strain>
    </source>
</reference>